<dbReference type="PROSITE" id="PS51257">
    <property type="entry name" value="PROKAR_LIPOPROTEIN"/>
    <property type="match status" value="1"/>
</dbReference>
<comment type="caution">
    <text evidence="3">The sequence shown here is derived from an EMBL/GenBank/DDBJ whole genome shotgun (WGS) entry which is preliminary data.</text>
</comment>
<dbReference type="SUPFAM" id="SSF53850">
    <property type="entry name" value="Periplasmic binding protein-like II"/>
    <property type="match status" value="1"/>
</dbReference>
<reference evidence="3" key="1">
    <citation type="submission" date="2020-03" db="EMBL/GenBank/DDBJ databases">
        <title>Spirochaetal bacteria isolated from arthropods constitute a novel genus Entomospira genus novum within the order Spirochaetales.</title>
        <authorList>
            <person name="Grana-Miraglia L."/>
            <person name="Sikutova S."/>
            <person name="Fingerle V."/>
            <person name="Sing A."/>
            <person name="Castillo-Ramirez S."/>
            <person name="Margos G."/>
            <person name="Rudolf I."/>
        </authorList>
    </citation>
    <scope>NUCLEOTIDE SEQUENCE</scope>
    <source>
        <strain evidence="3">BR208</strain>
    </source>
</reference>
<evidence type="ECO:0000313" key="3">
    <source>
        <dbReference type="EMBL" id="NIZ47376.1"/>
    </source>
</evidence>
<name>A0A968GHT0_9SPIO</name>
<dbReference type="AlphaFoldDB" id="A0A968GHT0"/>
<accession>A0A968GHT0</accession>
<dbReference type="RefSeq" id="WP_167703792.1">
    <property type="nucleotide sequence ID" value="NZ_CP118168.1"/>
</dbReference>
<feature type="domain" description="SsuA/THI5-like" evidence="2">
    <location>
        <begin position="46"/>
        <end position="252"/>
    </location>
</feature>
<proteinExistence type="predicted"/>
<feature type="chain" id="PRO_5037351147" evidence="1">
    <location>
        <begin position="22"/>
        <end position="309"/>
    </location>
</feature>
<dbReference type="Gene3D" id="3.40.190.10">
    <property type="entry name" value="Periplasmic binding protein-like II"/>
    <property type="match status" value="2"/>
</dbReference>
<dbReference type="PANTHER" id="PTHR31528">
    <property type="entry name" value="4-AMINO-5-HYDROXYMETHYL-2-METHYLPYRIMIDINE PHOSPHATE SYNTHASE THI11-RELATED"/>
    <property type="match status" value="1"/>
</dbReference>
<evidence type="ECO:0000259" key="2">
    <source>
        <dbReference type="Pfam" id="PF09084"/>
    </source>
</evidence>
<dbReference type="Proteomes" id="UP000752013">
    <property type="component" value="Unassembled WGS sequence"/>
</dbReference>
<feature type="signal peptide" evidence="1">
    <location>
        <begin position="1"/>
        <end position="21"/>
    </location>
</feature>
<protein>
    <submittedName>
        <fullName evidence="3">ABC transporter substrate-binding protein</fullName>
    </submittedName>
</protein>
<dbReference type="InterPro" id="IPR015168">
    <property type="entry name" value="SsuA/THI5"/>
</dbReference>
<dbReference type="InterPro" id="IPR027939">
    <property type="entry name" value="NMT1/THI5"/>
</dbReference>
<evidence type="ECO:0000313" key="4">
    <source>
        <dbReference type="Proteomes" id="UP000752013"/>
    </source>
</evidence>
<keyword evidence="1" id="KW-0732">Signal</keyword>
<sequence>MMKMIKMYMLGGLMLVVSLSACVKKSSNTDSLDRETLKIAIGYIPNMQFAPLYVAIQQGMFHDVGLDVQIDYGMGNDIMTLLAKGYVDLALGDADQYLAAQQQGLGLTPIFQYYDISPTAIITLNPSILLPTDLIGKRIGVSELFGTSYLTLLEFLDFHSIERDQVEIVRVGYTQLSALSNNEVDAAVVFANNEPLALKNVDYTLWSSQDFSRLAGAIILKKTDVLSSETTIAFNQALVNAIDFIRNNPEAAASITQKFVTGSNYNEILAGIYATIAFYSESGVVDFERIAFSKERLLEMGALSGTPLG</sequence>
<gene>
    <name evidence="3" type="ORF">HCT46_05555</name>
</gene>
<dbReference type="GO" id="GO:0009228">
    <property type="term" value="P:thiamine biosynthetic process"/>
    <property type="evidence" value="ECO:0007669"/>
    <property type="project" value="InterPro"/>
</dbReference>
<keyword evidence="4" id="KW-1185">Reference proteome</keyword>
<organism evidence="3 4">
    <name type="scientific">Entomospira nematocerorum</name>
    <dbReference type="NCBI Taxonomy" id="2719987"/>
    <lineage>
        <taxon>Bacteria</taxon>
        <taxon>Pseudomonadati</taxon>
        <taxon>Spirochaetota</taxon>
        <taxon>Spirochaetia</taxon>
        <taxon>Spirochaetales</taxon>
        <taxon>Spirochaetaceae</taxon>
        <taxon>Entomospira</taxon>
    </lineage>
</organism>
<dbReference type="Pfam" id="PF09084">
    <property type="entry name" value="NMT1"/>
    <property type="match status" value="1"/>
</dbReference>
<evidence type="ECO:0000256" key="1">
    <source>
        <dbReference type="SAM" id="SignalP"/>
    </source>
</evidence>
<dbReference type="EMBL" id="JAATLK010000001">
    <property type="protein sequence ID" value="NIZ47376.1"/>
    <property type="molecule type" value="Genomic_DNA"/>
</dbReference>
<dbReference type="PANTHER" id="PTHR31528:SF15">
    <property type="entry name" value="RIBOFLAVIN-BINDING PROTEIN RIBY"/>
    <property type="match status" value="1"/>
</dbReference>